<dbReference type="RefSeq" id="XP_039119918.1">
    <property type="nucleotide sequence ID" value="XM_039263984.1"/>
</dbReference>
<dbReference type="AlphaFoldDB" id="A0AB40AXZ3"/>
<evidence type="ECO:0000313" key="3">
    <source>
        <dbReference type="RefSeq" id="XP_039119918.1"/>
    </source>
</evidence>
<accession>A0AB40AXZ3</accession>
<dbReference type="GeneID" id="120256268"/>
<dbReference type="PANTHER" id="PTHR11439:SF463">
    <property type="entry name" value="REVERSE TRANSCRIPTASE TY1_COPIA-TYPE DOMAIN-CONTAINING PROTEIN"/>
    <property type="match status" value="1"/>
</dbReference>
<feature type="non-terminal residue" evidence="3">
    <location>
        <position position="258"/>
    </location>
</feature>
<organism evidence="2 3">
    <name type="scientific">Dioscorea cayennensis subsp. rotundata</name>
    <name type="common">White Guinea yam</name>
    <name type="synonym">Dioscorea rotundata</name>
    <dbReference type="NCBI Taxonomy" id="55577"/>
    <lineage>
        <taxon>Eukaryota</taxon>
        <taxon>Viridiplantae</taxon>
        <taxon>Streptophyta</taxon>
        <taxon>Embryophyta</taxon>
        <taxon>Tracheophyta</taxon>
        <taxon>Spermatophyta</taxon>
        <taxon>Magnoliopsida</taxon>
        <taxon>Liliopsida</taxon>
        <taxon>Dioscoreales</taxon>
        <taxon>Dioscoreaceae</taxon>
        <taxon>Dioscorea</taxon>
    </lineage>
</organism>
<dbReference type="CDD" id="cd09272">
    <property type="entry name" value="RNase_HI_RT_Ty1"/>
    <property type="match status" value="1"/>
</dbReference>
<reference evidence="3" key="1">
    <citation type="submission" date="2025-08" db="UniProtKB">
        <authorList>
            <consortium name="RefSeq"/>
        </authorList>
    </citation>
    <scope>IDENTIFICATION</scope>
</reference>
<protein>
    <submittedName>
        <fullName evidence="3">Uncharacterized mitochondrial protein AtMg00810-like</fullName>
    </submittedName>
</protein>
<name>A0AB40AXZ3_DIOCR</name>
<dbReference type="Pfam" id="PF07727">
    <property type="entry name" value="RVT_2"/>
    <property type="match status" value="1"/>
</dbReference>
<evidence type="ECO:0000259" key="1">
    <source>
        <dbReference type="Pfam" id="PF07727"/>
    </source>
</evidence>
<keyword evidence="2" id="KW-1185">Reference proteome</keyword>
<dbReference type="InterPro" id="IPR043502">
    <property type="entry name" value="DNA/RNA_pol_sf"/>
</dbReference>
<feature type="domain" description="Reverse transcriptase Ty1/copia-type" evidence="1">
    <location>
        <begin position="8"/>
        <end position="101"/>
    </location>
</feature>
<sequence>MRSLNEPTVYKRDKGGSNILMLCVCVDDIIYMSSSSEMMTEFRENMMSTFEISDLGPLRYLLGLEDKQKPGSLFVSQLRYAEDLLKKTGMLHSKPIASPMNSNKKLSLKDISGNADPTRYRKIIGGLLYLTHTRPDLAFAVGVVSRFMQAPTTHHLGAVKRILHYVAGTVSYGLHFSHNNNFKLIGYTDSDWGGSPDDRKSTSGWVISLGSAAIAWSSKKQLITALSSTEAEYISVTSAACEAVRLRRLLEELNEKQE</sequence>
<dbReference type="SUPFAM" id="SSF56672">
    <property type="entry name" value="DNA/RNA polymerases"/>
    <property type="match status" value="1"/>
</dbReference>
<evidence type="ECO:0000313" key="2">
    <source>
        <dbReference type="Proteomes" id="UP001515500"/>
    </source>
</evidence>
<dbReference type="Proteomes" id="UP001515500">
    <property type="component" value="Unplaced"/>
</dbReference>
<gene>
    <name evidence="3" type="primary">LOC120256268</name>
</gene>
<dbReference type="PANTHER" id="PTHR11439">
    <property type="entry name" value="GAG-POL-RELATED RETROTRANSPOSON"/>
    <property type="match status" value="1"/>
</dbReference>
<dbReference type="InterPro" id="IPR013103">
    <property type="entry name" value="RVT_2"/>
</dbReference>
<proteinExistence type="predicted"/>